<protein>
    <recommendedName>
        <fullName evidence="3">Aminoglycoside phosphotransferase domain-containing protein</fullName>
    </recommendedName>
</protein>
<evidence type="ECO:0008006" key="3">
    <source>
        <dbReference type="Google" id="ProtNLM"/>
    </source>
</evidence>
<dbReference type="OrthoDB" id="5404599at2759"/>
<evidence type="ECO:0000313" key="2">
    <source>
        <dbReference type="Proteomes" id="UP000800041"/>
    </source>
</evidence>
<dbReference type="AlphaFoldDB" id="A0A6G1GTX8"/>
<proteinExistence type="predicted"/>
<sequence length="336" mass="37769">MDVRKWGEDHINESLKQVDASNWVLGSWILQRLPCPSDSATWNDPADGSSYTVTEMTTPPLQTQPVDSPHIKLVYEAGDFSAVWSIGSNAFFKAKYMVPGATLESTTLEYVQKQHLSCFKIPKVLFHTPSGDRSFLFVERIPGRTLDSAWTGLSESWRQRYVDAIVQACVEMSHWRGTKIGGVDGLHLDGYYLAPKNANFDCIEDSCKEIGMDCSDLVFHHTDLGPTNIIVEDEPSSGETGIIDFETAGFLPRGWIRTKFRLSAGMDLTTFKPSIAWRLAVQLALGANGFSEHVDGWLEWRKTRKPYSLATKSTVWHTNSERTNNELVTKYSFESD</sequence>
<reference evidence="1" key="1">
    <citation type="journal article" date="2020" name="Stud. Mycol.">
        <title>101 Dothideomycetes genomes: a test case for predicting lifestyles and emergence of pathogens.</title>
        <authorList>
            <person name="Haridas S."/>
            <person name="Albert R."/>
            <person name="Binder M."/>
            <person name="Bloem J."/>
            <person name="Labutti K."/>
            <person name="Salamov A."/>
            <person name="Andreopoulos B."/>
            <person name="Baker S."/>
            <person name="Barry K."/>
            <person name="Bills G."/>
            <person name="Bluhm B."/>
            <person name="Cannon C."/>
            <person name="Castanera R."/>
            <person name="Culley D."/>
            <person name="Daum C."/>
            <person name="Ezra D."/>
            <person name="Gonzalez J."/>
            <person name="Henrissat B."/>
            <person name="Kuo A."/>
            <person name="Liang C."/>
            <person name="Lipzen A."/>
            <person name="Lutzoni F."/>
            <person name="Magnuson J."/>
            <person name="Mondo S."/>
            <person name="Nolan M."/>
            <person name="Ohm R."/>
            <person name="Pangilinan J."/>
            <person name="Park H.-J."/>
            <person name="Ramirez L."/>
            <person name="Alfaro M."/>
            <person name="Sun H."/>
            <person name="Tritt A."/>
            <person name="Yoshinaga Y."/>
            <person name="Zwiers L.-H."/>
            <person name="Turgeon B."/>
            <person name="Goodwin S."/>
            <person name="Spatafora J."/>
            <person name="Crous P."/>
            <person name="Grigoriev I."/>
        </authorList>
    </citation>
    <scope>NUCLEOTIDE SEQUENCE</scope>
    <source>
        <strain evidence="1">CBS 113979</strain>
    </source>
</reference>
<evidence type="ECO:0000313" key="1">
    <source>
        <dbReference type="EMBL" id="KAF1984262.1"/>
    </source>
</evidence>
<dbReference type="Gene3D" id="3.90.1200.10">
    <property type="match status" value="1"/>
</dbReference>
<keyword evidence="2" id="KW-1185">Reference proteome</keyword>
<dbReference type="SUPFAM" id="SSF56112">
    <property type="entry name" value="Protein kinase-like (PK-like)"/>
    <property type="match status" value="1"/>
</dbReference>
<dbReference type="InterPro" id="IPR051678">
    <property type="entry name" value="AGP_Transferase"/>
</dbReference>
<dbReference type="PANTHER" id="PTHR21310">
    <property type="entry name" value="AMINOGLYCOSIDE PHOSPHOTRANSFERASE-RELATED-RELATED"/>
    <property type="match status" value="1"/>
</dbReference>
<gene>
    <name evidence="1" type="ORF">K402DRAFT_381476</name>
</gene>
<name>A0A6G1GTX8_9PEZI</name>
<dbReference type="InterPro" id="IPR011009">
    <property type="entry name" value="Kinase-like_dom_sf"/>
</dbReference>
<dbReference type="Proteomes" id="UP000800041">
    <property type="component" value="Unassembled WGS sequence"/>
</dbReference>
<organism evidence="1 2">
    <name type="scientific">Aulographum hederae CBS 113979</name>
    <dbReference type="NCBI Taxonomy" id="1176131"/>
    <lineage>
        <taxon>Eukaryota</taxon>
        <taxon>Fungi</taxon>
        <taxon>Dikarya</taxon>
        <taxon>Ascomycota</taxon>
        <taxon>Pezizomycotina</taxon>
        <taxon>Dothideomycetes</taxon>
        <taxon>Pleosporomycetidae</taxon>
        <taxon>Aulographales</taxon>
        <taxon>Aulographaceae</taxon>
    </lineage>
</organism>
<dbReference type="EMBL" id="ML977169">
    <property type="protein sequence ID" value="KAF1984262.1"/>
    <property type="molecule type" value="Genomic_DNA"/>
</dbReference>
<dbReference type="PANTHER" id="PTHR21310:SF58">
    <property type="entry name" value="AMINOGLYCOSIDE PHOSPHOTRANSFERASE DOMAIN-CONTAINING PROTEIN"/>
    <property type="match status" value="1"/>
</dbReference>
<accession>A0A6G1GTX8</accession>